<dbReference type="InterPro" id="IPR003115">
    <property type="entry name" value="ParB_N"/>
</dbReference>
<keyword evidence="3" id="KW-0238">DNA-binding</keyword>
<evidence type="ECO:0000313" key="6">
    <source>
        <dbReference type="EMBL" id="QKF07608.1"/>
    </source>
</evidence>
<feature type="domain" description="ParB-like N-terminal" evidence="5">
    <location>
        <begin position="124"/>
        <end position="214"/>
    </location>
</feature>
<evidence type="ECO:0000256" key="4">
    <source>
        <dbReference type="SAM" id="MobiDB-lite"/>
    </source>
</evidence>
<gene>
    <name evidence="6" type="ORF">HLV38_05375</name>
</gene>
<keyword evidence="2" id="KW-0159">Chromosome partition</keyword>
<dbReference type="GO" id="GO:0005694">
    <property type="term" value="C:chromosome"/>
    <property type="evidence" value="ECO:0007669"/>
    <property type="project" value="TreeGrafter"/>
</dbReference>
<dbReference type="SMART" id="SM00470">
    <property type="entry name" value="ParB"/>
    <property type="match status" value="1"/>
</dbReference>
<dbReference type="PANTHER" id="PTHR33375:SF1">
    <property type="entry name" value="CHROMOSOME-PARTITIONING PROTEIN PARB-RELATED"/>
    <property type="match status" value="1"/>
</dbReference>
<evidence type="ECO:0000313" key="7">
    <source>
        <dbReference type="Proteomes" id="UP000503297"/>
    </source>
</evidence>
<comment type="similarity">
    <text evidence="1">Belongs to the ParB family.</text>
</comment>
<dbReference type="Gene3D" id="3.90.1530.30">
    <property type="match status" value="1"/>
</dbReference>
<dbReference type="AlphaFoldDB" id="A0A6M8J7R0"/>
<dbReference type="GO" id="GO:0007059">
    <property type="term" value="P:chromosome segregation"/>
    <property type="evidence" value="ECO:0007669"/>
    <property type="project" value="UniProtKB-KW"/>
</dbReference>
<evidence type="ECO:0000256" key="1">
    <source>
        <dbReference type="ARBA" id="ARBA00006295"/>
    </source>
</evidence>
<evidence type="ECO:0000256" key="3">
    <source>
        <dbReference type="ARBA" id="ARBA00023125"/>
    </source>
</evidence>
<dbReference type="RefSeq" id="WP_173164869.1">
    <property type="nucleotide sequence ID" value="NZ_CP053716.1"/>
</dbReference>
<dbReference type="Pfam" id="PF17762">
    <property type="entry name" value="HTH_ParB"/>
    <property type="match status" value="1"/>
</dbReference>
<dbReference type="CDD" id="cd16393">
    <property type="entry name" value="SPO0J_N"/>
    <property type="match status" value="1"/>
</dbReference>
<evidence type="ECO:0000256" key="2">
    <source>
        <dbReference type="ARBA" id="ARBA00022829"/>
    </source>
</evidence>
<feature type="compositionally biased region" description="Low complexity" evidence="4">
    <location>
        <begin position="11"/>
        <end position="24"/>
    </location>
</feature>
<dbReference type="FunFam" id="3.90.1530.30:FF:000001">
    <property type="entry name" value="Chromosome partitioning protein ParB"/>
    <property type="match status" value="1"/>
</dbReference>
<keyword evidence="7" id="KW-1185">Reference proteome</keyword>
<dbReference type="Pfam" id="PF02195">
    <property type="entry name" value="ParB_N"/>
    <property type="match status" value="1"/>
</dbReference>
<sequence>MAKPKGGLGRGLNALLGGAGTEAASDPTTRARIVVEKDDEPTRSHEAPSAAKEDPAGVSAGQAVEEFPEYGLAGENVTIKEVKSREVHERPVLETIVVEEEEPVQQDDEAVEQEDSPASEPGDFTVEISCVIPNPDQPRTNFKKEELDELAESLRQNGFLQPILVRRIDDARYQIIAGERRYQASLLIGLERVPVRLVEADDDKALELALVENIQRADLNPIEEAYGYRRMMEHGNLTQAEVAQVVSKGRSTIANALRLLELPEQAQQLLFEEKITAGHARAILSIPDEQGRLKLTEKLMEERLSVRDAETLARLLSGKAVTAPSPRVPTPKSFKSVARSLRNALHTNVRVKTVKGKNKIEIEFADEDELQRLFKQLIPGQSAE</sequence>
<dbReference type="InterPro" id="IPR041468">
    <property type="entry name" value="HTH_ParB/Spo0J"/>
</dbReference>
<dbReference type="GO" id="GO:0003677">
    <property type="term" value="F:DNA binding"/>
    <property type="evidence" value="ECO:0007669"/>
    <property type="project" value="UniProtKB-KW"/>
</dbReference>
<dbReference type="PANTHER" id="PTHR33375">
    <property type="entry name" value="CHROMOSOME-PARTITIONING PROTEIN PARB-RELATED"/>
    <property type="match status" value="1"/>
</dbReference>
<dbReference type="Proteomes" id="UP000503297">
    <property type="component" value="Chromosome"/>
</dbReference>
<name>A0A6M8J7R0_9ACTN</name>
<dbReference type="InterPro" id="IPR036086">
    <property type="entry name" value="ParB/Sulfiredoxin_sf"/>
</dbReference>
<feature type="compositionally biased region" description="Acidic residues" evidence="4">
    <location>
        <begin position="98"/>
        <end position="117"/>
    </location>
</feature>
<dbReference type="KEGG" id="bwa:HLV38_05375"/>
<dbReference type="FunFam" id="1.10.10.2830:FF:000001">
    <property type="entry name" value="Chromosome partitioning protein ParB"/>
    <property type="match status" value="1"/>
</dbReference>
<dbReference type="Gene3D" id="1.10.10.2830">
    <property type="match status" value="1"/>
</dbReference>
<dbReference type="SUPFAM" id="SSF110849">
    <property type="entry name" value="ParB/Sulfiredoxin"/>
    <property type="match status" value="1"/>
</dbReference>
<dbReference type="InterPro" id="IPR004437">
    <property type="entry name" value="ParB/RepB/Spo0J"/>
</dbReference>
<feature type="compositionally biased region" description="Gly residues" evidence="4">
    <location>
        <begin position="1"/>
        <end position="10"/>
    </location>
</feature>
<accession>A0A6M8J7R0</accession>
<protein>
    <submittedName>
        <fullName evidence="6">ParB/RepB/Spo0J family partition protein</fullName>
    </submittedName>
</protein>
<feature type="compositionally biased region" description="Basic and acidic residues" evidence="4">
    <location>
        <begin position="33"/>
        <end position="55"/>
    </location>
</feature>
<dbReference type="InterPro" id="IPR050336">
    <property type="entry name" value="Chromosome_partition/occlusion"/>
</dbReference>
<feature type="region of interest" description="Disordered" evidence="4">
    <location>
        <begin position="1"/>
        <end position="61"/>
    </location>
</feature>
<proteinExistence type="inferred from homology"/>
<organism evidence="6 7">
    <name type="scientific">Berryella wangjianweii</name>
    <dbReference type="NCBI Taxonomy" id="2734634"/>
    <lineage>
        <taxon>Bacteria</taxon>
        <taxon>Bacillati</taxon>
        <taxon>Actinomycetota</taxon>
        <taxon>Coriobacteriia</taxon>
        <taxon>Eggerthellales</taxon>
        <taxon>Eggerthellaceae</taxon>
        <taxon>Berryella</taxon>
    </lineage>
</organism>
<feature type="region of interest" description="Disordered" evidence="4">
    <location>
        <begin position="98"/>
        <end position="123"/>
    </location>
</feature>
<reference evidence="7" key="1">
    <citation type="submission" date="2020-05" db="EMBL/GenBank/DDBJ databases">
        <title>Novel species in genus Nocardioides.</title>
        <authorList>
            <person name="Zhang G."/>
        </authorList>
    </citation>
    <scope>NUCLEOTIDE SEQUENCE [LARGE SCALE GENOMIC DNA]</scope>
    <source>
        <strain evidence="7">zg-1050</strain>
    </source>
</reference>
<dbReference type="NCBIfam" id="TIGR00180">
    <property type="entry name" value="parB_part"/>
    <property type="match status" value="1"/>
</dbReference>
<dbReference type="EMBL" id="CP053716">
    <property type="protein sequence ID" value="QKF07608.1"/>
    <property type="molecule type" value="Genomic_DNA"/>
</dbReference>
<evidence type="ECO:0000259" key="5">
    <source>
        <dbReference type="SMART" id="SM00470"/>
    </source>
</evidence>